<dbReference type="PANTHER" id="PTHR43317:SF11">
    <property type="entry name" value="POLYAMINE AMINOPROPYLTRANSFERASE 2"/>
    <property type="match status" value="1"/>
</dbReference>
<comment type="similarity">
    <text evidence="1">Belongs to the spermidine/spermine synthase family.</text>
</comment>
<evidence type="ECO:0000256" key="3">
    <source>
        <dbReference type="ARBA" id="ARBA00023115"/>
    </source>
</evidence>
<gene>
    <name evidence="6" type="ORF">GIY21_01825</name>
    <name evidence="7" type="ORF">GIY22_00945</name>
</gene>
<dbReference type="AlphaFoldDB" id="A0A6N7Q530"/>
<proteinExistence type="inferred from homology"/>
<dbReference type="InterPro" id="IPR029063">
    <property type="entry name" value="SAM-dependent_MTases_sf"/>
</dbReference>
<evidence type="ECO:0000256" key="4">
    <source>
        <dbReference type="PROSITE-ProRule" id="PRU00354"/>
    </source>
</evidence>
<evidence type="ECO:0000256" key="2">
    <source>
        <dbReference type="ARBA" id="ARBA00022679"/>
    </source>
</evidence>
<reference evidence="7" key="2">
    <citation type="journal article" date="2020" name="Plant Dis.">
        <title>A Grain Rot of Rice in Iran Caused by a Xanthomonas Strain Closely Related to X. sacchari.</title>
        <authorList>
            <person name="Mirghasempour S.A."/>
            <person name="Huang S."/>
            <person name="Studholme D.J."/>
            <person name="Brady C.L."/>
        </authorList>
    </citation>
    <scope>NUCLEOTIDE SEQUENCE</scope>
    <source>
        <strain evidence="7">SAM114</strain>
    </source>
</reference>
<evidence type="ECO:0000313" key="6">
    <source>
        <dbReference type="EMBL" id="MRG99029.1"/>
    </source>
</evidence>
<dbReference type="Proteomes" id="UP000437931">
    <property type="component" value="Unassembled WGS sequence"/>
</dbReference>
<protein>
    <submittedName>
        <fullName evidence="6">Transferase</fullName>
    </submittedName>
</protein>
<reference evidence="8 9" key="1">
    <citation type="submission" date="2019-11" db="EMBL/GenBank/DDBJ databases">
        <title>First report of rice panicle blight caused by Xanthomonas sp. in Iran.</title>
        <authorList>
            <person name="Mirghasempour S.A."/>
            <person name="Huang S."/>
            <person name="Brady C.L."/>
            <person name="Studholme D.J."/>
        </authorList>
    </citation>
    <scope>NUCLEOTIDE SEQUENCE [LARGE SCALE GENOMIC DNA]</scope>
    <source>
        <strain evidence="6 9">ASD011</strain>
        <strain evidence="8">SAM114</strain>
    </source>
</reference>
<keyword evidence="3 4" id="KW-0620">Polyamine biosynthesis</keyword>
<dbReference type="SUPFAM" id="SSF53335">
    <property type="entry name" value="S-adenosyl-L-methionine-dependent methyltransferases"/>
    <property type="match status" value="1"/>
</dbReference>
<dbReference type="GO" id="GO:0006596">
    <property type="term" value="P:polyamine biosynthetic process"/>
    <property type="evidence" value="ECO:0007669"/>
    <property type="project" value="UniProtKB-UniRule"/>
</dbReference>
<keyword evidence="2 4" id="KW-0808">Transferase</keyword>
<evidence type="ECO:0000256" key="1">
    <source>
        <dbReference type="ARBA" id="ARBA00007867"/>
    </source>
</evidence>
<dbReference type="PROSITE" id="PS51006">
    <property type="entry name" value="PABS_2"/>
    <property type="match status" value="1"/>
</dbReference>
<keyword evidence="8" id="KW-1185">Reference proteome</keyword>
<dbReference type="EMBL" id="WJPN01000001">
    <property type="protein sequence ID" value="MRG99029.1"/>
    <property type="molecule type" value="Genomic_DNA"/>
</dbReference>
<dbReference type="Proteomes" id="UP000439314">
    <property type="component" value="Unassembled WGS sequence"/>
</dbReference>
<evidence type="ECO:0000259" key="5">
    <source>
        <dbReference type="PROSITE" id="PS51006"/>
    </source>
</evidence>
<comment type="caution">
    <text evidence="6">The sequence shown here is derived from an EMBL/GenBank/DDBJ whole genome shotgun (WGS) entry which is preliminary data.</text>
</comment>
<feature type="domain" description="PABS" evidence="5">
    <location>
        <begin position="70"/>
        <end position="233"/>
    </location>
</feature>
<evidence type="ECO:0000313" key="7">
    <source>
        <dbReference type="EMBL" id="MRH73180.1"/>
    </source>
</evidence>
<name>A0A6N7Q530_9XANT</name>
<dbReference type="InterPro" id="IPR030374">
    <property type="entry name" value="PABS"/>
</dbReference>
<organism evidence="6 9">
    <name type="scientific">Xanthomonas sontii</name>
    <dbReference type="NCBI Taxonomy" id="2650745"/>
    <lineage>
        <taxon>Bacteria</taxon>
        <taxon>Pseudomonadati</taxon>
        <taxon>Pseudomonadota</taxon>
        <taxon>Gammaproteobacteria</taxon>
        <taxon>Lysobacterales</taxon>
        <taxon>Lysobacteraceae</taxon>
        <taxon>Xanthomonas</taxon>
    </lineage>
</organism>
<dbReference type="EMBL" id="WJPM01000001">
    <property type="protein sequence ID" value="MRH73180.1"/>
    <property type="molecule type" value="Genomic_DNA"/>
</dbReference>
<feature type="active site" description="Proton acceptor" evidence="4">
    <location>
        <position position="155"/>
    </location>
</feature>
<dbReference type="Gene3D" id="3.40.50.150">
    <property type="entry name" value="Vaccinia Virus protein VP39"/>
    <property type="match status" value="1"/>
</dbReference>
<dbReference type="Pfam" id="PF01564">
    <property type="entry name" value="Spermine_synth"/>
    <property type="match status" value="1"/>
</dbReference>
<dbReference type="CDD" id="cd02440">
    <property type="entry name" value="AdoMet_MTases"/>
    <property type="match status" value="1"/>
</dbReference>
<accession>A0A6N7Q530</accession>
<dbReference type="PANTHER" id="PTHR43317">
    <property type="entry name" value="THERMOSPERMINE SYNTHASE ACAULIS5"/>
    <property type="match status" value="1"/>
</dbReference>
<dbReference type="RefSeq" id="WP_338420061.1">
    <property type="nucleotide sequence ID" value="NZ_WJPM01000001.1"/>
</dbReference>
<dbReference type="NCBIfam" id="NF037959">
    <property type="entry name" value="MFS_SpdSyn"/>
    <property type="match status" value="1"/>
</dbReference>
<evidence type="ECO:0000313" key="8">
    <source>
        <dbReference type="Proteomes" id="UP000437931"/>
    </source>
</evidence>
<evidence type="ECO:0000313" key="9">
    <source>
        <dbReference type="Proteomes" id="UP000439314"/>
    </source>
</evidence>
<dbReference type="GO" id="GO:0016740">
    <property type="term" value="F:transferase activity"/>
    <property type="evidence" value="ECO:0007669"/>
    <property type="project" value="UniProtKB-UniRule"/>
</dbReference>
<sequence length="270" mass="30051">MSAAPGGGRWAALRRLLRQGADAPADLRPGRPYVRHGWRYTSLQFKGEVTQSRMYTWWPDVLQVGYTRSMLAALLLRPDPRRIGIVGLGGGSQAKFCYRHLPQARIEAIEADADVLALRAAFRIPDDDARFEAVHGDGARLLRQRRDRYDLLLLDAYDADGIPAALLSRGFYEDCHAALAPGGVLAVNLYDTDTRRHLAHLRALFGGRVLRLDEPQMDNQVVFAWTGALPALDAHAALARLPWSARWQLRTPLRRVQQAMAGRTGADGVR</sequence>